<evidence type="ECO:0000313" key="11">
    <source>
        <dbReference type="EMBL" id="BCO28806.1"/>
    </source>
</evidence>
<evidence type="ECO:0000256" key="4">
    <source>
        <dbReference type="ARBA" id="ARBA00022723"/>
    </source>
</evidence>
<keyword evidence="6" id="KW-0249">Electron transport</keyword>
<evidence type="ECO:0000256" key="5">
    <source>
        <dbReference type="ARBA" id="ARBA00022764"/>
    </source>
</evidence>
<dbReference type="InterPro" id="IPR024167">
    <property type="entry name" value="Cytochrome_c4-like"/>
</dbReference>
<dbReference type="InterPro" id="IPR009056">
    <property type="entry name" value="Cyt_c-like_dom"/>
</dbReference>
<protein>
    <recommendedName>
        <fullName evidence="10">Cytochrome c domain-containing protein</fullName>
    </recommendedName>
</protein>
<keyword evidence="9" id="KW-0732">Signal</keyword>
<evidence type="ECO:0000256" key="8">
    <source>
        <dbReference type="PROSITE-ProRule" id="PRU00433"/>
    </source>
</evidence>
<dbReference type="Gene3D" id="1.10.760.10">
    <property type="entry name" value="Cytochrome c-like domain"/>
    <property type="match status" value="2"/>
</dbReference>
<evidence type="ECO:0000256" key="6">
    <source>
        <dbReference type="ARBA" id="ARBA00022982"/>
    </source>
</evidence>
<dbReference type="EMBL" id="AP024238">
    <property type="protein sequence ID" value="BCO28806.1"/>
    <property type="molecule type" value="Genomic_DNA"/>
</dbReference>
<comment type="subcellular location">
    <subcellularLocation>
        <location evidence="1">Periplasm</location>
    </subcellularLocation>
</comment>
<keyword evidence="5" id="KW-0574">Periplasm</keyword>
<reference evidence="11 12" key="1">
    <citation type="journal article" date="2021" name="Microbiol. Spectr.">
        <title>A Single Bacterium Capable of Oxidation and Reduction of Iron at Circumneutral pH.</title>
        <authorList>
            <person name="Kato S."/>
            <person name="Ohkuma M."/>
        </authorList>
    </citation>
    <scope>NUCLEOTIDE SEQUENCE [LARGE SCALE GENOMIC DNA]</scope>
    <source>
        <strain evidence="11 12">MIZ03</strain>
    </source>
</reference>
<evidence type="ECO:0000256" key="2">
    <source>
        <dbReference type="ARBA" id="ARBA00022448"/>
    </source>
</evidence>
<name>A0ABN6DDD0_9BURK</name>
<evidence type="ECO:0000313" key="12">
    <source>
        <dbReference type="Proteomes" id="UP000824366"/>
    </source>
</evidence>
<accession>A0ABN6DDD0</accession>
<evidence type="ECO:0000256" key="3">
    <source>
        <dbReference type="ARBA" id="ARBA00022617"/>
    </source>
</evidence>
<keyword evidence="4 8" id="KW-0479">Metal-binding</keyword>
<dbReference type="Pfam" id="PF00034">
    <property type="entry name" value="Cytochrom_C"/>
    <property type="match status" value="1"/>
</dbReference>
<feature type="signal peptide" evidence="9">
    <location>
        <begin position="1"/>
        <end position="26"/>
    </location>
</feature>
<keyword evidence="3 8" id="KW-0349">Heme</keyword>
<dbReference type="SUPFAM" id="SSF46626">
    <property type="entry name" value="Cytochrome c"/>
    <property type="match status" value="2"/>
</dbReference>
<dbReference type="PROSITE" id="PS51007">
    <property type="entry name" value="CYTC"/>
    <property type="match status" value="1"/>
</dbReference>
<dbReference type="InterPro" id="IPR050597">
    <property type="entry name" value="Cytochrome_c_Oxidase_Subunit"/>
</dbReference>
<keyword evidence="12" id="KW-1185">Reference proteome</keyword>
<dbReference type="RefSeq" id="WP_223904720.1">
    <property type="nucleotide sequence ID" value="NZ_AP024238.1"/>
</dbReference>
<evidence type="ECO:0000256" key="1">
    <source>
        <dbReference type="ARBA" id="ARBA00004418"/>
    </source>
</evidence>
<proteinExistence type="predicted"/>
<feature type="domain" description="Cytochrome c" evidence="10">
    <location>
        <begin position="45"/>
        <end position="219"/>
    </location>
</feature>
<organism evidence="11 12">
    <name type="scientific">Rhodoferax lithotrophicus</name>
    <dbReference type="NCBI Taxonomy" id="2798804"/>
    <lineage>
        <taxon>Bacteria</taxon>
        <taxon>Pseudomonadati</taxon>
        <taxon>Pseudomonadota</taxon>
        <taxon>Betaproteobacteria</taxon>
        <taxon>Burkholderiales</taxon>
        <taxon>Comamonadaceae</taxon>
        <taxon>Rhodoferax</taxon>
    </lineage>
</organism>
<gene>
    <name evidence="11" type="ORF">MIZ03_3716</name>
</gene>
<evidence type="ECO:0000256" key="9">
    <source>
        <dbReference type="SAM" id="SignalP"/>
    </source>
</evidence>
<evidence type="ECO:0000256" key="7">
    <source>
        <dbReference type="ARBA" id="ARBA00023004"/>
    </source>
</evidence>
<keyword evidence="2" id="KW-0813">Transport</keyword>
<dbReference type="PANTHER" id="PTHR33751:SF9">
    <property type="entry name" value="CYTOCHROME C4"/>
    <property type="match status" value="1"/>
</dbReference>
<dbReference type="Proteomes" id="UP000824366">
    <property type="component" value="Chromosome"/>
</dbReference>
<dbReference type="PIRSF" id="PIRSF000005">
    <property type="entry name" value="Cytochrome_c4"/>
    <property type="match status" value="1"/>
</dbReference>
<dbReference type="InterPro" id="IPR036909">
    <property type="entry name" value="Cyt_c-like_dom_sf"/>
</dbReference>
<dbReference type="PANTHER" id="PTHR33751">
    <property type="entry name" value="CBB3-TYPE CYTOCHROME C OXIDASE SUBUNIT FIXP"/>
    <property type="match status" value="1"/>
</dbReference>
<evidence type="ECO:0000259" key="10">
    <source>
        <dbReference type="PROSITE" id="PS51007"/>
    </source>
</evidence>
<keyword evidence="7 8" id="KW-0408">Iron</keyword>
<feature type="chain" id="PRO_5045393823" description="Cytochrome c domain-containing protein" evidence="9">
    <location>
        <begin position="27"/>
        <end position="219"/>
    </location>
</feature>
<sequence>MTMFLKTYLPCAIAASLLFTALPGVAQSNKPTVDLSARLAESQNNAALASELLLKGRRAAAVCANCHGEGGNSVKPDIPNLAGQNPVYLLEQMRLFSDGKRRFEFMEGMIKAMSPDEKVGVVLFYSAQSVITSPAKNAALVANGKAYYDKVCFRCHANDGHGNNVYARIAGQQNVYLTNTIKNYRNGTGGRTNSLMADNTRHMTDADIDAIVAYVTSMK</sequence>